<proteinExistence type="predicted"/>
<dbReference type="GO" id="GO:0006203">
    <property type="term" value="P:dGTP catabolic process"/>
    <property type="evidence" value="ECO:0007669"/>
    <property type="project" value="TreeGrafter"/>
</dbReference>
<dbReference type="GO" id="GO:0046061">
    <property type="term" value="P:dATP catabolic process"/>
    <property type="evidence" value="ECO:0007669"/>
    <property type="project" value="TreeGrafter"/>
</dbReference>
<dbReference type="Proteomes" id="UP000823849">
    <property type="component" value="Unassembled WGS sequence"/>
</dbReference>
<dbReference type="GO" id="GO:0046047">
    <property type="term" value="P:TTP catabolic process"/>
    <property type="evidence" value="ECO:0007669"/>
    <property type="project" value="TreeGrafter"/>
</dbReference>
<name>A0A9D2N9G0_9FIRM</name>
<accession>A0A9D2N9G0</accession>
<evidence type="ECO:0000259" key="2">
    <source>
        <dbReference type="Pfam" id="PF03819"/>
    </source>
</evidence>
<dbReference type="FunFam" id="1.10.287.1080:FF:000001">
    <property type="entry name" value="Nucleoside triphosphate pyrophosphohydrolase"/>
    <property type="match status" value="1"/>
</dbReference>
<dbReference type="GO" id="GO:0046076">
    <property type="term" value="P:dTTP catabolic process"/>
    <property type="evidence" value="ECO:0007669"/>
    <property type="project" value="TreeGrafter"/>
</dbReference>
<dbReference type="GO" id="GO:0046081">
    <property type="term" value="P:dUTP catabolic process"/>
    <property type="evidence" value="ECO:0007669"/>
    <property type="project" value="TreeGrafter"/>
</dbReference>
<dbReference type="Pfam" id="PF03819">
    <property type="entry name" value="MazG"/>
    <property type="match status" value="1"/>
</dbReference>
<protein>
    <submittedName>
        <fullName evidence="3">MazG family protein</fullName>
    </submittedName>
</protein>
<reference evidence="3" key="2">
    <citation type="submission" date="2021-04" db="EMBL/GenBank/DDBJ databases">
        <authorList>
            <person name="Gilroy R."/>
        </authorList>
    </citation>
    <scope>NUCLEOTIDE SEQUENCE</scope>
    <source>
        <strain evidence="3">CHK185-5351</strain>
    </source>
</reference>
<dbReference type="CDD" id="cd11528">
    <property type="entry name" value="NTP-PPase_MazG_Nterm"/>
    <property type="match status" value="1"/>
</dbReference>
<dbReference type="GO" id="GO:0006950">
    <property type="term" value="P:response to stress"/>
    <property type="evidence" value="ECO:0007669"/>
    <property type="project" value="UniProtKB-ARBA"/>
</dbReference>
<dbReference type="GO" id="GO:0047429">
    <property type="term" value="F:nucleoside triphosphate diphosphatase activity"/>
    <property type="evidence" value="ECO:0007669"/>
    <property type="project" value="TreeGrafter"/>
</dbReference>
<dbReference type="InterPro" id="IPR011551">
    <property type="entry name" value="NTP_PyrPHydrolase_MazG"/>
</dbReference>
<feature type="region of interest" description="Disordered" evidence="1">
    <location>
        <begin position="228"/>
        <end position="247"/>
    </location>
</feature>
<sequence length="247" mass="28318">MNEKREDRQKQKALEAFSAFYDVVKALRGENGCPWDRAQTHSSLKPFLIEEAYETADAVTTMENGGGDEDLVEELGDLLFQVMLHSEIGRQEDAFTFADVADGIRRKMIHRHPHVFSDAEGRTQKKDWETLKREEKAPETPQEEMERVPHCFPALLRTQKVQKKMQKYDGTGSDFHMSVRAVRELLQRAEEVGSVTDEDGGAILYEISNVLRLSGINGEQALKDTLEKRLRQRDEEKPVHCPESQEM</sequence>
<gene>
    <name evidence="3" type="ORF">H9705_03890</name>
</gene>
<dbReference type="NCBIfam" id="TIGR00444">
    <property type="entry name" value="mazG"/>
    <property type="match status" value="1"/>
</dbReference>
<comment type="caution">
    <text evidence="3">The sequence shown here is derived from an EMBL/GenBank/DDBJ whole genome shotgun (WGS) entry which is preliminary data.</text>
</comment>
<dbReference type="PANTHER" id="PTHR30522:SF0">
    <property type="entry name" value="NUCLEOSIDE TRIPHOSPHATE PYROPHOSPHOHYDROLASE"/>
    <property type="match status" value="1"/>
</dbReference>
<dbReference type="InterPro" id="IPR004518">
    <property type="entry name" value="MazG-like_dom"/>
</dbReference>
<dbReference type="SUPFAM" id="SSF101386">
    <property type="entry name" value="all-alpha NTP pyrophosphatases"/>
    <property type="match status" value="1"/>
</dbReference>
<dbReference type="PANTHER" id="PTHR30522">
    <property type="entry name" value="NUCLEOSIDE TRIPHOSPHATE PYROPHOSPHOHYDROLASE"/>
    <property type="match status" value="1"/>
</dbReference>
<feature type="domain" description="NTP pyrophosphohydrolase MazG-like" evidence="2">
    <location>
        <begin position="39"/>
        <end position="116"/>
    </location>
</feature>
<feature type="compositionally biased region" description="Basic and acidic residues" evidence="1">
    <location>
        <begin position="228"/>
        <end position="240"/>
    </location>
</feature>
<dbReference type="GO" id="GO:0046052">
    <property type="term" value="P:UTP catabolic process"/>
    <property type="evidence" value="ECO:0007669"/>
    <property type="project" value="TreeGrafter"/>
</dbReference>
<dbReference type="InterPro" id="IPR048015">
    <property type="entry name" value="NTP-PPase_MazG-like_N"/>
</dbReference>
<organism evidence="3 4">
    <name type="scientific">Candidatus Fusicatenibacter intestinigallinarum</name>
    <dbReference type="NCBI Taxonomy" id="2838598"/>
    <lineage>
        <taxon>Bacteria</taxon>
        <taxon>Bacillati</taxon>
        <taxon>Bacillota</taxon>
        <taxon>Clostridia</taxon>
        <taxon>Lachnospirales</taxon>
        <taxon>Lachnospiraceae</taxon>
        <taxon>Fusicatenibacter</taxon>
    </lineage>
</organism>
<dbReference type="Gene3D" id="1.10.287.1080">
    <property type="entry name" value="MazG-like"/>
    <property type="match status" value="2"/>
</dbReference>
<dbReference type="AlphaFoldDB" id="A0A9D2N9G0"/>
<reference evidence="3" key="1">
    <citation type="journal article" date="2021" name="PeerJ">
        <title>Extensive microbial diversity within the chicken gut microbiome revealed by metagenomics and culture.</title>
        <authorList>
            <person name="Gilroy R."/>
            <person name="Ravi A."/>
            <person name="Getino M."/>
            <person name="Pursley I."/>
            <person name="Horton D.L."/>
            <person name="Alikhan N.F."/>
            <person name="Baker D."/>
            <person name="Gharbi K."/>
            <person name="Hall N."/>
            <person name="Watson M."/>
            <person name="Adriaenssens E.M."/>
            <person name="Foster-Nyarko E."/>
            <person name="Jarju S."/>
            <person name="Secka A."/>
            <person name="Antonio M."/>
            <person name="Oren A."/>
            <person name="Chaudhuri R.R."/>
            <person name="La Ragione R."/>
            <person name="Hildebrand F."/>
            <person name="Pallen M.J."/>
        </authorList>
    </citation>
    <scope>NUCLEOTIDE SEQUENCE</scope>
    <source>
        <strain evidence="3">CHK185-5351</strain>
    </source>
</reference>
<dbReference type="EMBL" id="DWWU01000016">
    <property type="protein sequence ID" value="HJC14960.1"/>
    <property type="molecule type" value="Genomic_DNA"/>
</dbReference>
<evidence type="ECO:0000313" key="4">
    <source>
        <dbReference type="Proteomes" id="UP000823849"/>
    </source>
</evidence>
<evidence type="ECO:0000256" key="1">
    <source>
        <dbReference type="SAM" id="MobiDB-lite"/>
    </source>
</evidence>
<evidence type="ECO:0000313" key="3">
    <source>
        <dbReference type="EMBL" id="HJC14960.1"/>
    </source>
</evidence>